<keyword evidence="2" id="KW-0378">Hydrolase</keyword>
<dbReference type="Proteomes" id="UP000236724">
    <property type="component" value="Unassembled WGS sequence"/>
</dbReference>
<dbReference type="EMBL" id="FMSV02000305">
    <property type="protein sequence ID" value="SEH05505.1"/>
    <property type="molecule type" value="Genomic_DNA"/>
</dbReference>
<gene>
    <name evidence="2" type="ORF">MBHS_01359</name>
</gene>
<reference evidence="2 3" key="1">
    <citation type="submission" date="2016-10" db="EMBL/GenBank/DDBJ databases">
        <authorList>
            <person name="de Groot N.N."/>
        </authorList>
    </citation>
    <scope>NUCLEOTIDE SEQUENCE [LARGE SCALE GENOMIC DNA]</scope>
    <source>
        <strain evidence="2">MBHS1</strain>
    </source>
</reference>
<keyword evidence="2" id="KW-0645">Protease</keyword>
<keyword evidence="3" id="KW-1185">Reference proteome</keyword>
<dbReference type="GO" id="GO:0006508">
    <property type="term" value="P:proteolysis"/>
    <property type="evidence" value="ECO:0007669"/>
    <property type="project" value="InterPro"/>
</dbReference>
<feature type="domain" description="Cytosol aminopeptidase" evidence="1">
    <location>
        <begin position="2"/>
        <end position="48"/>
    </location>
</feature>
<evidence type="ECO:0000313" key="3">
    <source>
        <dbReference type="Proteomes" id="UP000236724"/>
    </source>
</evidence>
<dbReference type="Gene3D" id="3.40.630.10">
    <property type="entry name" value="Zn peptidases"/>
    <property type="match status" value="1"/>
</dbReference>
<dbReference type="InterPro" id="IPR000819">
    <property type="entry name" value="Peptidase_M17_C"/>
</dbReference>
<sequence>MVAGLFLQHFVDEKQPWLHIDIGASGFVERDLTFSKKGATGLGLRLLVDLVETYEK</sequence>
<protein>
    <submittedName>
        <fullName evidence="2">Multifunctional aminopeptidase A</fullName>
    </submittedName>
</protein>
<dbReference type="GO" id="GO:0070006">
    <property type="term" value="F:metalloaminopeptidase activity"/>
    <property type="evidence" value="ECO:0007669"/>
    <property type="project" value="InterPro"/>
</dbReference>
<accession>A0A1H6F943</accession>
<evidence type="ECO:0000259" key="1">
    <source>
        <dbReference type="Pfam" id="PF00883"/>
    </source>
</evidence>
<organism evidence="2 3">
    <name type="scientific">Candidatus Venteria ishoeyi</name>
    <dbReference type="NCBI Taxonomy" id="1899563"/>
    <lineage>
        <taxon>Bacteria</taxon>
        <taxon>Pseudomonadati</taxon>
        <taxon>Pseudomonadota</taxon>
        <taxon>Gammaproteobacteria</taxon>
        <taxon>Thiotrichales</taxon>
        <taxon>Thiotrichaceae</taxon>
        <taxon>Venteria</taxon>
    </lineage>
</organism>
<name>A0A1H6F943_9GAMM</name>
<proteinExistence type="predicted"/>
<dbReference type="SUPFAM" id="SSF53187">
    <property type="entry name" value="Zn-dependent exopeptidases"/>
    <property type="match status" value="1"/>
</dbReference>
<keyword evidence="2" id="KW-0031">Aminopeptidase</keyword>
<evidence type="ECO:0000313" key="2">
    <source>
        <dbReference type="EMBL" id="SEH05505.1"/>
    </source>
</evidence>
<dbReference type="Pfam" id="PF00883">
    <property type="entry name" value="Peptidase_M17"/>
    <property type="match status" value="1"/>
</dbReference>
<dbReference type="GO" id="GO:0046872">
    <property type="term" value="F:metal ion binding"/>
    <property type="evidence" value="ECO:0007669"/>
    <property type="project" value="InterPro"/>
</dbReference>
<dbReference type="AlphaFoldDB" id="A0A1H6F943"/>